<dbReference type="AlphaFoldDB" id="A0A1M7RR14"/>
<keyword evidence="1" id="KW-0812">Transmembrane</keyword>
<evidence type="ECO:0000313" key="2">
    <source>
        <dbReference type="EMBL" id="SHN48735.1"/>
    </source>
</evidence>
<dbReference type="STRING" id="1121455.SAMN02745728_00037"/>
<gene>
    <name evidence="2" type="ORF">SAMN02745728_00037</name>
</gene>
<sequence>MFIVQSCQTCGFLRALFIGCALMLIVLSFGCSKNEYSYYNSDAYYSDQEGISASGVSDPLSIYPGIQNNRDRERNYYNQKIPNERSRNVWDSGSSRNTKMLIK</sequence>
<dbReference type="EMBL" id="FRDI01000002">
    <property type="protein sequence ID" value="SHN48735.1"/>
    <property type="molecule type" value="Genomic_DNA"/>
</dbReference>
<name>A0A1M7RR14_9BACT</name>
<keyword evidence="1" id="KW-0472">Membrane</keyword>
<evidence type="ECO:0000256" key="1">
    <source>
        <dbReference type="SAM" id="Phobius"/>
    </source>
</evidence>
<keyword evidence="3" id="KW-1185">Reference proteome</keyword>
<evidence type="ECO:0000313" key="3">
    <source>
        <dbReference type="Proteomes" id="UP000186469"/>
    </source>
</evidence>
<feature type="transmembrane region" description="Helical" evidence="1">
    <location>
        <begin position="12"/>
        <end position="30"/>
    </location>
</feature>
<proteinExistence type="predicted"/>
<protein>
    <submittedName>
        <fullName evidence="2">Uncharacterized protein</fullName>
    </submittedName>
</protein>
<organism evidence="2 3">
    <name type="scientific">Desulfovibrio litoralis DSM 11393</name>
    <dbReference type="NCBI Taxonomy" id="1121455"/>
    <lineage>
        <taxon>Bacteria</taxon>
        <taxon>Pseudomonadati</taxon>
        <taxon>Thermodesulfobacteriota</taxon>
        <taxon>Desulfovibrionia</taxon>
        <taxon>Desulfovibrionales</taxon>
        <taxon>Desulfovibrionaceae</taxon>
        <taxon>Desulfovibrio</taxon>
    </lineage>
</organism>
<dbReference type="RefSeq" id="WP_072695305.1">
    <property type="nucleotide sequence ID" value="NZ_FRDI01000002.1"/>
</dbReference>
<keyword evidence="1" id="KW-1133">Transmembrane helix</keyword>
<accession>A0A1M7RR14</accession>
<reference evidence="2 3" key="1">
    <citation type="submission" date="2016-12" db="EMBL/GenBank/DDBJ databases">
        <authorList>
            <person name="Song W.-J."/>
            <person name="Kurnit D.M."/>
        </authorList>
    </citation>
    <scope>NUCLEOTIDE SEQUENCE [LARGE SCALE GENOMIC DNA]</scope>
    <source>
        <strain evidence="2 3">DSM 11393</strain>
    </source>
</reference>
<dbReference type="Proteomes" id="UP000186469">
    <property type="component" value="Unassembled WGS sequence"/>
</dbReference>